<organism evidence="1 2">
    <name type="scientific">Lutibacter profundi</name>
    <dbReference type="NCBI Taxonomy" id="1622118"/>
    <lineage>
        <taxon>Bacteria</taxon>
        <taxon>Pseudomonadati</taxon>
        <taxon>Bacteroidota</taxon>
        <taxon>Flavobacteriia</taxon>
        <taxon>Flavobacteriales</taxon>
        <taxon>Flavobacteriaceae</taxon>
        <taxon>Lutibacter</taxon>
    </lineage>
</organism>
<evidence type="ECO:0008006" key="3">
    <source>
        <dbReference type="Google" id="ProtNLM"/>
    </source>
</evidence>
<dbReference type="Pfam" id="PF07394">
    <property type="entry name" value="DUF1501"/>
    <property type="match status" value="1"/>
</dbReference>
<evidence type="ECO:0000313" key="1">
    <source>
        <dbReference type="EMBL" id="AMC11425.1"/>
    </source>
</evidence>
<reference evidence="1 2" key="2">
    <citation type="journal article" date="2016" name="Int. J. Syst. Evol. Microbiol.">
        <title>Lutibacter profundi sp. nov., isolated from a deep-sea hydrothermal system on the Arctic Mid-Ocean Ridge and emended description of the genus Lutibacter.</title>
        <authorList>
            <person name="Le Moine Bauer S."/>
            <person name="Roalkvam I."/>
            <person name="Steen I.H."/>
            <person name="Dahle H."/>
        </authorList>
    </citation>
    <scope>NUCLEOTIDE SEQUENCE [LARGE SCALE GENOMIC DNA]</scope>
    <source>
        <strain evidence="1 2">LP1</strain>
    </source>
</reference>
<dbReference type="PATRIC" id="fig|1622118.3.peg.1900"/>
<dbReference type="KEGG" id="lut:Lupro_09185"/>
<proteinExistence type="predicted"/>
<keyword evidence="2" id="KW-1185">Reference proteome</keyword>
<accession>A0A109RNX5</accession>
<dbReference type="EMBL" id="CP013355">
    <property type="protein sequence ID" value="AMC11425.1"/>
    <property type="molecule type" value="Genomic_DNA"/>
</dbReference>
<dbReference type="PANTHER" id="PTHR43737:SF1">
    <property type="entry name" value="DUF1501 DOMAIN-CONTAINING PROTEIN"/>
    <property type="match status" value="1"/>
</dbReference>
<protein>
    <recommendedName>
        <fullName evidence="3">Twin-arginine translocation pathway signal</fullName>
    </recommendedName>
</protein>
<name>A0A109RNX5_9FLAO</name>
<dbReference type="STRING" id="1622118.Lupro_09185"/>
<dbReference type="Proteomes" id="UP000059672">
    <property type="component" value="Chromosome"/>
</dbReference>
<evidence type="ECO:0000313" key="2">
    <source>
        <dbReference type="Proteomes" id="UP000059672"/>
    </source>
</evidence>
<sequence>MRSNNLHTNFDKNHDKEHAVWNRRSFLQALGLVGAGSIMLGKIPVSASTITPLSKALTASENDKILIIARLKGGNDGLNTVIPYYDYDTYANLRPTIRIKQNDSFALSNDFKMPNYMDSLQNFWEDGKMKVVHGVGYSNQSLSHFSSADIWSSAGNKGDNLQTGVFGRYHEDLYPDYLLNPPTSPPAIQIGSLSNLMFVGDEAGYAFSVANIDQLAQIAEKGTAFDVQNLPSCDYGSQLGFMRNVNNSTFNYASVINEAYIDASNDVSYEKNNISKQFALIARLIKGNLGTKIYMVTLDGFDTHADQPNKHEKLMGNFTKAISNFYADLATQSKDSDVLTMTISEFGRRSKENASNGTDHGAASTMLLFGEGLNGNGFVGNHPDLNKLNSNGNMDFTTDFRDVYATILEKWLCIDSSIVDTVLLNNYNRANLGLRCSSVIDDGTDISDVSFKHYPIYGNETVYVEFVLSTAMEVEVQLVNILGQNIGVIHKERYLKGTHRVNLNPQARRYTPGHYIYRIFAEGKSYSKSIVLVK</sequence>
<gene>
    <name evidence="1" type="ORF">Lupro_09185</name>
</gene>
<dbReference type="AlphaFoldDB" id="A0A109RNX5"/>
<dbReference type="RefSeq" id="WP_068209122.1">
    <property type="nucleotide sequence ID" value="NZ_CP013355.1"/>
</dbReference>
<dbReference type="OrthoDB" id="9779968at2"/>
<dbReference type="InterPro" id="IPR010869">
    <property type="entry name" value="DUF1501"/>
</dbReference>
<reference evidence="2" key="1">
    <citation type="submission" date="2015-12" db="EMBL/GenBank/DDBJ databases">
        <title>Complete genome sequence of Lutibacter profundus strain LP1.</title>
        <authorList>
            <person name="Wissuwa J."/>
            <person name="Le Moine Bauer S."/>
            <person name="Stokke R."/>
            <person name="Dahle H."/>
            <person name="Steen I.H."/>
        </authorList>
    </citation>
    <scope>NUCLEOTIDE SEQUENCE [LARGE SCALE GENOMIC DNA]</scope>
    <source>
        <strain evidence="2">LP1</strain>
    </source>
</reference>
<dbReference type="PANTHER" id="PTHR43737">
    <property type="entry name" value="BLL7424 PROTEIN"/>
    <property type="match status" value="1"/>
</dbReference>